<dbReference type="GeneID" id="81394404"/>
<accession>A0A9W9FLL0</accession>
<evidence type="ECO:0000313" key="5">
    <source>
        <dbReference type="Proteomes" id="UP001141434"/>
    </source>
</evidence>
<dbReference type="EMBL" id="JAPMSZ010000005">
    <property type="protein sequence ID" value="KAJ5102432.1"/>
    <property type="molecule type" value="Genomic_DNA"/>
</dbReference>
<dbReference type="GO" id="GO:0032259">
    <property type="term" value="P:methylation"/>
    <property type="evidence" value="ECO:0007669"/>
    <property type="project" value="UniProtKB-KW"/>
</dbReference>
<dbReference type="InterPro" id="IPR051419">
    <property type="entry name" value="Lys/N-term_MeTrsfase_sf"/>
</dbReference>
<dbReference type="RefSeq" id="XP_056513263.1">
    <property type="nucleotide sequence ID" value="XM_056655236.1"/>
</dbReference>
<dbReference type="PANTHER" id="PTHR12176:SF84">
    <property type="entry name" value="METHYLTRANSFERASE DOMAIN-CONTAINING PROTEIN"/>
    <property type="match status" value="1"/>
</dbReference>
<dbReference type="InterPro" id="IPR029063">
    <property type="entry name" value="SAM-dependent_MTases_sf"/>
</dbReference>
<dbReference type="Gene3D" id="3.40.50.150">
    <property type="entry name" value="Vaccinia Virus protein VP39"/>
    <property type="match status" value="1"/>
</dbReference>
<proteinExistence type="inferred from homology"/>
<comment type="caution">
    <text evidence="4">The sequence shown here is derived from an EMBL/GenBank/DDBJ whole genome shotgun (WGS) entry which is preliminary data.</text>
</comment>
<keyword evidence="3" id="KW-0808">Transferase</keyword>
<evidence type="ECO:0000256" key="2">
    <source>
        <dbReference type="ARBA" id="ARBA00022603"/>
    </source>
</evidence>
<dbReference type="AlphaFoldDB" id="A0A9W9FLL0"/>
<name>A0A9W9FLL0_9EURO</name>
<evidence type="ECO:0000256" key="1">
    <source>
        <dbReference type="ARBA" id="ARBA00008361"/>
    </source>
</evidence>
<reference evidence="4" key="1">
    <citation type="submission" date="2022-11" db="EMBL/GenBank/DDBJ databases">
        <authorList>
            <person name="Petersen C."/>
        </authorList>
    </citation>
    <scope>NUCLEOTIDE SEQUENCE</scope>
    <source>
        <strain evidence="4">IBT 34128</strain>
    </source>
</reference>
<dbReference type="Proteomes" id="UP001141434">
    <property type="component" value="Unassembled WGS sequence"/>
</dbReference>
<keyword evidence="2" id="KW-0489">Methyltransferase</keyword>
<keyword evidence="5" id="KW-1185">Reference proteome</keyword>
<evidence type="ECO:0000256" key="3">
    <source>
        <dbReference type="ARBA" id="ARBA00022679"/>
    </source>
</evidence>
<sequence length="259" mass="29014">MAPDRTHAKFTGAPDYDNAEFWDVRFATGQDVGEWLNSGEVLLEAVLHELERRPAVVARNPPRVLHLGPGISQLGGRLRDACVNRQWLGNGIVNVDFSAEAVRLGQEFESQRNPNHAMPWLRIDLRSWHDVSALYRFAPFDVILDKSTSDAIATAGDQIFSFTDDLSSTSPTVREILSKATTATLPPVELLALQLVPLTRKGTTWIALSYSATRFDNLPYLMEYWTLCSRTPLKAPPGPVASTTHTPDVFHWIYVMKRK</sequence>
<protein>
    <submittedName>
        <fullName evidence="4">Uncharacterized protein</fullName>
    </submittedName>
</protein>
<reference evidence="4" key="2">
    <citation type="journal article" date="2023" name="IMA Fungus">
        <title>Comparative genomic study of the Penicillium genus elucidates a diverse pangenome and 15 lateral gene transfer events.</title>
        <authorList>
            <person name="Petersen C."/>
            <person name="Sorensen T."/>
            <person name="Nielsen M.R."/>
            <person name="Sondergaard T.E."/>
            <person name="Sorensen J.L."/>
            <person name="Fitzpatrick D.A."/>
            <person name="Frisvad J.C."/>
            <person name="Nielsen K.L."/>
        </authorList>
    </citation>
    <scope>NUCLEOTIDE SEQUENCE</scope>
    <source>
        <strain evidence="4">IBT 34128</strain>
    </source>
</reference>
<dbReference type="OrthoDB" id="411785at2759"/>
<organism evidence="4 5">
    <name type="scientific">Penicillium alfredii</name>
    <dbReference type="NCBI Taxonomy" id="1506179"/>
    <lineage>
        <taxon>Eukaryota</taxon>
        <taxon>Fungi</taxon>
        <taxon>Dikarya</taxon>
        <taxon>Ascomycota</taxon>
        <taxon>Pezizomycotina</taxon>
        <taxon>Eurotiomycetes</taxon>
        <taxon>Eurotiomycetidae</taxon>
        <taxon>Eurotiales</taxon>
        <taxon>Aspergillaceae</taxon>
        <taxon>Penicillium</taxon>
    </lineage>
</organism>
<evidence type="ECO:0000313" key="4">
    <source>
        <dbReference type="EMBL" id="KAJ5102432.1"/>
    </source>
</evidence>
<dbReference type="SUPFAM" id="SSF53335">
    <property type="entry name" value="S-adenosyl-L-methionine-dependent methyltransferases"/>
    <property type="match status" value="1"/>
</dbReference>
<dbReference type="GO" id="GO:0008168">
    <property type="term" value="F:methyltransferase activity"/>
    <property type="evidence" value="ECO:0007669"/>
    <property type="project" value="UniProtKB-KW"/>
</dbReference>
<gene>
    <name evidence="4" type="ORF">NUU61_004654</name>
</gene>
<comment type="similarity">
    <text evidence="1">Belongs to the methyltransferase superfamily.</text>
</comment>
<dbReference type="PANTHER" id="PTHR12176">
    <property type="entry name" value="SAM-DEPENDENT METHYLTRANSFERASE SUPERFAMILY PROTEIN"/>
    <property type="match status" value="1"/>
</dbReference>